<dbReference type="Gene3D" id="3.40.50.300">
    <property type="entry name" value="P-loop containing nucleotide triphosphate hydrolases"/>
    <property type="match status" value="1"/>
</dbReference>
<sequence length="233" mass="25899">MTDKTSIFDHLGDRWRQPLTKDDVRDFLDPNARERYRDIPYRRSYLFHGAPGTGKTSLTLSIAGCFGLDIYAVNLSSIDDNGLRNLFANLPGHCVILLEDVEVVNSSSPEGMASLTALLDVVDGVGDGQVLIMTTRHIELVDGALLRAGRVDVKTEFRLADKETIARLFWLAFGQEAADPLAHEFAGKVPELEFSPAEILSFLIENRRSPKQAVDNVAAWMADIRSERKKGRV</sequence>
<reference evidence="5 6" key="1">
    <citation type="submission" date="2015-08" db="EMBL/GenBank/DDBJ databases">
        <title>Emmonsia species relationships and genome sequence.</title>
        <authorList>
            <person name="Cuomo C.A."/>
            <person name="Schwartz I.S."/>
            <person name="Kenyon C."/>
            <person name="De Hoog G.S."/>
            <person name="Govender N.P."/>
            <person name="Botha A."/>
            <person name="Moreno L."/>
            <person name="De Vries M."/>
            <person name="Munoz J.F."/>
            <person name="Stielow J.B."/>
        </authorList>
    </citation>
    <scope>NUCLEOTIDE SEQUENCE [LARGE SCALE GENOMIC DNA]</scope>
    <source>
        <strain evidence="5 6">EI222</strain>
    </source>
</reference>
<dbReference type="InterPro" id="IPR057495">
    <property type="entry name" value="AAA_lid_BCS1"/>
</dbReference>
<organism evidence="5 6">
    <name type="scientific">Blastomyces percursus</name>
    <dbReference type="NCBI Taxonomy" id="1658174"/>
    <lineage>
        <taxon>Eukaryota</taxon>
        <taxon>Fungi</taxon>
        <taxon>Dikarya</taxon>
        <taxon>Ascomycota</taxon>
        <taxon>Pezizomycotina</taxon>
        <taxon>Eurotiomycetes</taxon>
        <taxon>Eurotiomycetidae</taxon>
        <taxon>Onygenales</taxon>
        <taxon>Ajellomycetaceae</taxon>
        <taxon>Blastomyces</taxon>
    </lineage>
</organism>
<evidence type="ECO:0000256" key="3">
    <source>
        <dbReference type="ARBA" id="ARBA00022840"/>
    </source>
</evidence>
<evidence type="ECO:0000256" key="1">
    <source>
        <dbReference type="ARBA" id="ARBA00007448"/>
    </source>
</evidence>
<keyword evidence="6" id="KW-1185">Reference proteome</keyword>
<dbReference type="PANTHER" id="PTHR23070">
    <property type="entry name" value="BCS1 AAA-TYPE ATPASE"/>
    <property type="match status" value="1"/>
</dbReference>
<dbReference type="InterPro" id="IPR050747">
    <property type="entry name" value="Mitochondrial_chaperone_BCS1"/>
</dbReference>
<dbReference type="InterPro" id="IPR027417">
    <property type="entry name" value="P-loop_NTPase"/>
</dbReference>
<dbReference type="AlphaFoldDB" id="A0A1J9QB04"/>
<dbReference type="EMBL" id="LGTZ01000408">
    <property type="protein sequence ID" value="OJD25234.1"/>
    <property type="molecule type" value="Genomic_DNA"/>
</dbReference>
<evidence type="ECO:0000313" key="5">
    <source>
        <dbReference type="EMBL" id="OJD25234.1"/>
    </source>
</evidence>
<dbReference type="STRING" id="1658174.A0A1J9QB04"/>
<dbReference type="InterPro" id="IPR003593">
    <property type="entry name" value="AAA+_ATPase"/>
</dbReference>
<dbReference type="SUPFAM" id="SSF52540">
    <property type="entry name" value="P-loop containing nucleoside triphosphate hydrolases"/>
    <property type="match status" value="1"/>
</dbReference>
<dbReference type="OrthoDB" id="10251412at2759"/>
<feature type="domain" description="AAA+ ATPase" evidence="4">
    <location>
        <begin position="41"/>
        <end position="161"/>
    </location>
</feature>
<name>A0A1J9QB04_9EURO</name>
<evidence type="ECO:0000259" key="4">
    <source>
        <dbReference type="SMART" id="SM00382"/>
    </source>
</evidence>
<keyword evidence="2" id="KW-0547">Nucleotide-binding</keyword>
<evidence type="ECO:0000313" key="6">
    <source>
        <dbReference type="Proteomes" id="UP000242791"/>
    </source>
</evidence>
<comment type="similarity">
    <text evidence="1">Belongs to the AAA ATPase family. BCS1 subfamily.</text>
</comment>
<accession>A0A1J9QB04</accession>
<evidence type="ECO:0000256" key="2">
    <source>
        <dbReference type="ARBA" id="ARBA00022741"/>
    </source>
</evidence>
<dbReference type="GO" id="GO:0005524">
    <property type="term" value="F:ATP binding"/>
    <property type="evidence" value="ECO:0007669"/>
    <property type="project" value="UniProtKB-KW"/>
</dbReference>
<keyword evidence="3" id="KW-0067">ATP-binding</keyword>
<dbReference type="GO" id="GO:0016887">
    <property type="term" value="F:ATP hydrolysis activity"/>
    <property type="evidence" value="ECO:0007669"/>
    <property type="project" value="InterPro"/>
</dbReference>
<proteinExistence type="inferred from homology"/>
<gene>
    <name evidence="5" type="ORF">ACJ73_03392</name>
</gene>
<comment type="caution">
    <text evidence="5">The sequence shown here is derived from an EMBL/GenBank/DDBJ whole genome shotgun (WGS) entry which is preliminary data.</text>
</comment>
<dbReference type="SMART" id="SM00382">
    <property type="entry name" value="AAA"/>
    <property type="match status" value="1"/>
</dbReference>
<dbReference type="Pfam" id="PF25426">
    <property type="entry name" value="AAA_lid_BCS1"/>
    <property type="match status" value="1"/>
</dbReference>
<dbReference type="Proteomes" id="UP000242791">
    <property type="component" value="Unassembled WGS sequence"/>
</dbReference>
<dbReference type="VEuPathDB" id="FungiDB:ACJ73_03392"/>
<dbReference type="Pfam" id="PF00004">
    <property type="entry name" value="AAA"/>
    <property type="match status" value="1"/>
</dbReference>
<dbReference type="InterPro" id="IPR003959">
    <property type="entry name" value="ATPase_AAA_core"/>
</dbReference>
<protein>
    <recommendedName>
        <fullName evidence="4">AAA+ ATPase domain-containing protein</fullName>
    </recommendedName>
</protein>